<dbReference type="InterPro" id="IPR045342">
    <property type="entry name" value="Etd1"/>
</dbReference>
<feature type="region of interest" description="Disordered" evidence="1">
    <location>
        <begin position="363"/>
        <end position="403"/>
    </location>
</feature>
<organism evidence="2 3">
    <name type="scientific">Gigaspora rosea</name>
    <dbReference type="NCBI Taxonomy" id="44941"/>
    <lineage>
        <taxon>Eukaryota</taxon>
        <taxon>Fungi</taxon>
        <taxon>Fungi incertae sedis</taxon>
        <taxon>Mucoromycota</taxon>
        <taxon>Glomeromycotina</taxon>
        <taxon>Glomeromycetes</taxon>
        <taxon>Diversisporales</taxon>
        <taxon>Gigasporaceae</taxon>
        <taxon>Gigaspora</taxon>
    </lineage>
</organism>
<feature type="region of interest" description="Disordered" evidence="1">
    <location>
        <begin position="144"/>
        <end position="178"/>
    </location>
</feature>
<evidence type="ECO:0000256" key="1">
    <source>
        <dbReference type="SAM" id="MobiDB-lite"/>
    </source>
</evidence>
<dbReference type="Proteomes" id="UP000266673">
    <property type="component" value="Unassembled WGS sequence"/>
</dbReference>
<evidence type="ECO:0000313" key="3">
    <source>
        <dbReference type="Proteomes" id="UP000266673"/>
    </source>
</evidence>
<dbReference type="GO" id="GO:1902412">
    <property type="term" value="P:regulation of mitotic cytokinesis"/>
    <property type="evidence" value="ECO:0007669"/>
    <property type="project" value="InterPro"/>
</dbReference>
<protein>
    <submittedName>
        <fullName evidence="2">Uncharacterized protein</fullName>
    </submittedName>
</protein>
<comment type="caution">
    <text evidence="2">The sequence shown here is derived from an EMBL/GenBank/DDBJ whole genome shotgun (WGS) entry which is preliminary data.</text>
</comment>
<name>A0A397VCB1_9GLOM</name>
<evidence type="ECO:0000313" key="2">
    <source>
        <dbReference type="EMBL" id="RIB20105.1"/>
    </source>
</evidence>
<dbReference type="EMBL" id="QKWP01000436">
    <property type="protein sequence ID" value="RIB20105.1"/>
    <property type="molecule type" value="Genomic_DNA"/>
</dbReference>
<dbReference type="AlphaFoldDB" id="A0A397VCB1"/>
<gene>
    <name evidence="2" type="ORF">C2G38_2081635</name>
</gene>
<proteinExistence type="predicted"/>
<sequence length="461" mass="51633">MPQCAISSLAFASGAIATAAGVGYVFGRPVKPKKNSSRLSVHSTSTISNSSKIPKSPFKRFKLFISKNKHLSPTKNVLHQSTIHPLMVHLDNIDDDISSTYSDVTSVYTVDRKISSTPNIPGILAQASDSSSAVGPFNPRNVETLQEEEEEEEDWDTNSDDFINPPIARSSLPPSPVSPISLTPPKFRHYRSNSLPPTAIPKSFYRQPTPSESWDDDFDLDNDEINVPNSVEQAQFSLRMDITNIRDFVSQIEELKTLRNKKQFLATTVQSKITRKWSNGFTKSKKKSKKYKDLECRFKQDWEEAAVIIDLSDVAKDRQPTFDGGKKVAVDIEKIPSERHMQVLKKIIVEELGENAQDVIFMDDDKENRYDSDNSDSTSSSGHNPKQQKFTNGESKFNNSDSKRKENFRISVEVMPSLIDHLKKLQDRLSEHVDILGALASASNEINSVDNLGVLPSEIKS</sequence>
<dbReference type="Pfam" id="PF20162">
    <property type="entry name" value="Etd1"/>
    <property type="match status" value="1"/>
</dbReference>
<feature type="compositionally biased region" description="Polar residues" evidence="1">
    <location>
        <begin position="382"/>
        <end position="400"/>
    </location>
</feature>
<keyword evidence="3" id="KW-1185">Reference proteome</keyword>
<accession>A0A397VCB1</accession>
<feature type="compositionally biased region" description="Acidic residues" evidence="1">
    <location>
        <begin position="145"/>
        <end position="159"/>
    </location>
</feature>
<dbReference type="OrthoDB" id="5400650at2759"/>
<dbReference type="GO" id="GO:0005096">
    <property type="term" value="F:GTPase activator activity"/>
    <property type="evidence" value="ECO:0007669"/>
    <property type="project" value="InterPro"/>
</dbReference>
<reference evidence="2 3" key="1">
    <citation type="submission" date="2018-06" db="EMBL/GenBank/DDBJ databases">
        <title>Comparative genomics reveals the genomic features of Rhizophagus irregularis, R. cerebriforme, R. diaphanum and Gigaspora rosea, and their symbiotic lifestyle signature.</title>
        <authorList>
            <person name="Morin E."/>
            <person name="San Clemente H."/>
            <person name="Chen E.C.H."/>
            <person name="De La Providencia I."/>
            <person name="Hainaut M."/>
            <person name="Kuo A."/>
            <person name="Kohler A."/>
            <person name="Murat C."/>
            <person name="Tang N."/>
            <person name="Roy S."/>
            <person name="Loubradou J."/>
            <person name="Henrissat B."/>
            <person name="Grigoriev I.V."/>
            <person name="Corradi N."/>
            <person name="Roux C."/>
            <person name="Martin F.M."/>
        </authorList>
    </citation>
    <scope>NUCLEOTIDE SEQUENCE [LARGE SCALE GENOMIC DNA]</scope>
    <source>
        <strain evidence="2 3">DAOM 194757</strain>
    </source>
</reference>